<gene>
    <name evidence="2" type="ORF">BJ965_001958</name>
</gene>
<organism evidence="2 3">
    <name type="scientific">Streptomyces luteogriseus</name>
    <dbReference type="NCBI Taxonomy" id="68233"/>
    <lineage>
        <taxon>Bacteria</taxon>
        <taxon>Bacillati</taxon>
        <taxon>Actinomycetota</taxon>
        <taxon>Actinomycetes</taxon>
        <taxon>Kitasatosporales</taxon>
        <taxon>Streptomycetaceae</taxon>
        <taxon>Streptomyces</taxon>
    </lineage>
</organism>
<dbReference type="RefSeq" id="WP_184908282.1">
    <property type="nucleotide sequence ID" value="NZ_JACHMS010000001.1"/>
</dbReference>
<protein>
    <submittedName>
        <fullName evidence="2">Uncharacterized protein</fullName>
    </submittedName>
</protein>
<feature type="region of interest" description="Disordered" evidence="1">
    <location>
        <begin position="82"/>
        <end position="144"/>
    </location>
</feature>
<evidence type="ECO:0000256" key="1">
    <source>
        <dbReference type="SAM" id="MobiDB-lite"/>
    </source>
</evidence>
<proteinExistence type="predicted"/>
<dbReference type="EMBL" id="JACHMS010000001">
    <property type="protein sequence ID" value="MBB4712076.1"/>
    <property type="molecule type" value="Genomic_DNA"/>
</dbReference>
<evidence type="ECO:0000313" key="2">
    <source>
        <dbReference type="EMBL" id="MBB4712076.1"/>
    </source>
</evidence>
<dbReference type="Proteomes" id="UP000565089">
    <property type="component" value="Unassembled WGS sequence"/>
</dbReference>
<feature type="compositionally biased region" description="Polar residues" evidence="1">
    <location>
        <begin position="83"/>
        <end position="94"/>
    </location>
</feature>
<reference evidence="2 3" key="1">
    <citation type="submission" date="2020-08" db="EMBL/GenBank/DDBJ databases">
        <title>Sequencing the genomes of 1000 actinobacteria strains.</title>
        <authorList>
            <person name="Klenk H.-P."/>
        </authorList>
    </citation>
    <scope>NUCLEOTIDE SEQUENCE [LARGE SCALE GENOMIC DNA]</scope>
    <source>
        <strain evidence="2 3">DSM 40483</strain>
    </source>
</reference>
<feature type="compositionally biased region" description="Basic and acidic residues" evidence="1">
    <location>
        <begin position="135"/>
        <end position="144"/>
    </location>
</feature>
<comment type="caution">
    <text evidence="2">The sequence shown here is derived from an EMBL/GenBank/DDBJ whole genome shotgun (WGS) entry which is preliminary data.</text>
</comment>
<evidence type="ECO:0000313" key="3">
    <source>
        <dbReference type="Proteomes" id="UP000565089"/>
    </source>
</evidence>
<dbReference type="GeneID" id="95793946"/>
<name>A0A7W7DJZ2_9ACTN</name>
<sequence>MVATCGGTLFQHFFRRTGEQIRDATAVAARPSAGQAPSRPGEFTDGTFYRVRAGGWKRPALAAVAVFGLTMTGITTYELMSGHNLSGGRSTTVGDTLACPGASERHRERGRREFDPGATPTPPEPSASSRSGTADPDRDDPAAP</sequence>
<keyword evidence="3" id="KW-1185">Reference proteome</keyword>
<dbReference type="AlphaFoldDB" id="A0A7W7DJZ2"/>
<accession>A0A7W7DJZ2</accession>
<feature type="compositionally biased region" description="Basic and acidic residues" evidence="1">
    <location>
        <begin position="103"/>
        <end position="115"/>
    </location>
</feature>